<feature type="transmembrane region" description="Helical" evidence="6">
    <location>
        <begin position="172"/>
        <end position="196"/>
    </location>
</feature>
<comment type="caution">
    <text evidence="7">The sequence shown here is derived from an EMBL/GenBank/DDBJ whole genome shotgun (WGS) entry which is preliminary data.</text>
</comment>
<evidence type="ECO:0000256" key="1">
    <source>
        <dbReference type="ARBA" id="ARBA00004651"/>
    </source>
</evidence>
<keyword evidence="8" id="KW-1185">Reference proteome</keyword>
<dbReference type="RefSeq" id="WP_251221674.1">
    <property type="nucleotide sequence ID" value="NZ_JAMBOL010000001.1"/>
</dbReference>
<dbReference type="NCBIfam" id="NF037997">
    <property type="entry name" value="Na_Pi_symport"/>
    <property type="match status" value="1"/>
</dbReference>
<evidence type="ECO:0000256" key="6">
    <source>
        <dbReference type="SAM" id="Phobius"/>
    </source>
</evidence>
<keyword evidence="2" id="KW-1003">Cell membrane</keyword>
<proteinExistence type="predicted"/>
<dbReference type="PANTHER" id="PTHR10010:SF46">
    <property type="entry name" value="SODIUM-DEPENDENT PHOSPHATE TRANSPORT PROTEIN 2B"/>
    <property type="match status" value="1"/>
</dbReference>
<feature type="transmembrane region" description="Helical" evidence="6">
    <location>
        <begin position="128"/>
        <end position="151"/>
    </location>
</feature>
<sequence length="309" mass="33245">MKELFSLLAVFIALFLFGMTVMRAGLLHLGKSRFQSLLERMTRTAWMGLLIGAFATAVLQSSSAIMVMTVGLVAAGLLSFRNSIGIILGANIGTTMTTELLALDLTLFIGPLLLLGLLFLLLPHSNAYSFGCLFFGLACIFISMNGLEQLAYPLATIPFVHAFFDLTNEYELLGIGIGTVLTALIQSSTATTAIAMGFMNDHLLELSAGIAIMLGANIGTCITAYLASIGSGKNAKQVAYANIWLNVLGVLLFLPLIGWLGELASSLTSTPMMQLAHASLIFNVVCSLVMLFFVTPFTRFIEWLHADLR</sequence>
<dbReference type="GO" id="GO:0005886">
    <property type="term" value="C:plasma membrane"/>
    <property type="evidence" value="ECO:0007669"/>
    <property type="project" value="UniProtKB-SubCell"/>
</dbReference>
<protein>
    <submittedName>
        <fullName evidence="7">Na/Pi symporter</fullName>
    </submittedName>
</protein>
<evidence type="ECO:0000256" key="4">
    <source>
        <dbReference type="ARBA" id="ARBA00022989"/>
    </source>
</evidence>
<feature type="transmembrane region" description="Helical" evidence="6">
    <location>
        <begin position="208"/>
        <end position="227"/>
    </location>
</feature>
<dbReference type="GO" id="GO:0005436">
    <property type="term" value="F:sodium:phosphate symporter activity"/>
    <property type="evidence" value="ECO:0007669"/>
    <property type="project" value="InterPro"/>
</dbReference>
<evidence type="ECO:0000313" key="7">
    <source>
        <dbReference type="EMBL" id="MCM3712824.1"/>
    </source>
</evidence>
<evidence type="ECO:0000256" key="3">
    <source>
        <dbReference type="ARBA" id="ARBA00022692"/>
    </source>
</evidence>
<dbReference type="InterPro" id="IPR004633">
    <property type="entry name" value="NaPi_cotrn-rel/YqeW-like"/>
</dbReference>
<feature type="transmembrane region" description="Helical" evidence="6">
    <location>
        <begin position="280"/>
        <end position="301"/>
    </location>
</feature>
<dbReference type="InterPro" id="IPR003841">
    <property type="entry name" value="Na/Pi_transpt"/>
</dbReference>
<organism evidence="7 8">
    <name type="scientific">Halalkalibacter oceani</name>
    <dbReference type="NCBI Taxonomy" id="1653776"/>
    <lineage>
        <taxon>Bacteria</taxon>
        <taxon>Bacillati</taxon>
        <taxon>Bacillota</taxon>
        <taxon>Bacilli</taxon>
        <taxon>Bacillales</taxon>
        <taxon>Bacillaceae</taxon>
        <taxon>Halalkalibacter</taxon>
    </lineage>
</organism>
<keyword evidence="3 6" id="KW-0812">Transmembrane</keyword>
<evidence type="ECO:0000256" key="5">
    <source>
        <dbReference type="ARBA" id="ARBA00023136"/>
    </source>
</evidence>
<dbReference type="PANTHER" id="PTHR10010">
    <property type="entry name" value="SOLUTE CARRIER FAMILY 34 SODIUM PHOSPHATE , MEMBER 2-RELATED"/>
    <property type="match status" value="1"/>
</dbReference>
<feature type="transmembrane region" description="Helical" evidence="6">
    <location>
        <begin position="47"/>
        <end position="80"/>
    </location>
</feature>
<dbReference type="Proteomes" id="UP001139179">
    <property type="component" value="Unassembled WGS sequence"/>
</dbReference>
<name>A0A9X2DLA8_9BACI</name>
<feature type="transmembrane region" description="Helical" evidence="6">
    <location>
        <begin position="239"/>
        <end position="260"/>
    </location>
</feature>
<keyword evidence="4 6" id="KW-1133">Transmembrane helix</keyword>
<keyword evidence="5 6" id="KW-0472">Membrane</keyword>
<dbReference type="Pfam" id="PF02690">
    <property type="entry name" value="Na_Pi_cotrans"/>
    <property type="match status" value="2"/>
</dbReference>
<dbReference type="AlphaFoldDB" id="A0A9X2DLA8"/>
<gene>
    <name evidence="7" type="ORF">M3202_01900</name>
</gene>
<reference evidence="7" key="1">
    <citation type="submission" date="2022-05" db="EMBL/GenBank/DDBJ databases">
        <title>Comparative Genomics of Spacecraft Associated Microbes.</title>
        <authorList>
            <person name="Tran M.T."/>
            <person name="Wright A."/>
            <person name="Seuylemezian A."/>
            <person name="Eisen J."/>
            <person name="Coil D."/>
        </authorList>
    </citation>
    <scope>NUCLEOTIDE SEQUENCE</scope>
    <source>
        <strain evidence="7">214.1.1</strain>
    </source>
</reference>
<evidence type="ECO:0000313" key="8">
    <source>
        <dbReference type="Proteomes" id="UP001139179"/>
    </source>
</evidence>
<evidence type="ECO:0000256" key="2">
    <source>
        <dbReference type="ARBA" id="ARBA00022475"/>
    </source>
</evidence>
<feature type="transmembrane region" description="Helical" evidence="6">
    <location>
        <begin position="101"/>
        <end position="122"/>
    </location>
</feature>
<dbReference type="EMBL" id="JAMBOL010000001">
    <property type="protein sequence ID" value="MCM3712824.1"/>
    <property type="molecule type" value="Genomic_DNA"/>
</dbReference>
<accession>A0A9X2DLA8</accession>
<dbReference type="GO" id="GO:0044341">
    <property type="term" value="P:sodium-dependent phosphate transport"/>
    <property type="evidence" value="ECO:0007669"/>
    <property type="project" value="InterPro"/>
</dbReference>
<dbReference type="NCBIfam" id="TIGR00704">
    <property type="entry name" value="NaPi_cotrn_rel"/>
    <property type="match status" value="1"/>
</dbReference>
<comment type="subcellular location">
    <subcellularLocation>
        <location evidence="1">Cell membrane</location>
        <topology evidence="1">Multi-pass membrane protein</topology>
    </subcellularLocation>
</comment>